<dbReference type="SUPFAM" id="SSF51445">
    <property type="entry name" value="(Trans)glycosidases"/>
    <property type="match status" value="1"/>
</dbReference>
<evidence type="ECO:0000313" key="3">
    <source>
        <dbReference type="EMBL" id="KKU02684.1"/>
    </source>
</evidence>
<evidence type="ECO:0000256" key="1">
    <source>
        <dbReference type="SAM" id="MobiDB-lite"/>
    </source>
</evidence>
<evidence type="ECO:0008006" key="5">
    <source>
        <dbReference type="Google" id="ProtNLM"/>
    </source>
</evidence>
<evidence type="ECO:0000256" key="2">
    <source>
        <dbReference type="SAM" id="SignalP"/>
    </source>
</evidence>
<dbReference type="InterPro" id="IPR023346">
    <property type="entry name" value="Lysozyme-like_dom_sf"/>
</dbReference>
<feature type="chain" id="PRO_5002538465" description="Transglycosylase SLT domain-containing protein" evidence="2">
    <location>
        <begin position="21"/>
        <end position="1300"/>
    </location>
</feature>
<evidence type="ECO:0000313" key="4">
    <source>
        <dbReference type="Proteomes" id="UP000034264"/>
    </source>
</evidence>
<dbReference type="Proteomes" id="UP000034264">
    <property type="component" value="Unassembled WGS sequence"/>
</dbReference>
<name>A0A0G1M3D2_9BACT</name>
<organism evidence="3 4">
    <name type="scientific">Candidatus Amesbacteria bacterium GW2011_GWC2_45_19</name>
    <dbReference type="NCBI Taxonomy" id="1618366"/>
    <lineage>
        <taxon>Bacteria</taxon>
        <taxon>Candidatus Amesiibacteriota</taxon>
    </lineage>
</organism>
<feature type="compositionally biased region" description="Gly residues" evidence="1">
    <location>
        <begin position="125"/>
        <end position="134"/>
    </location>
</feature>
<dbReference type="PATRIC" id="fig|1618366.3.peg.683"/>
<dbReference type="EMBL" id="LCKS01000009">
    <property type="protein sequence ID" value="KKU02684.1"/>
    <property type="molecule type" value="Genomic_DNA"/>
</dbReference>
<reference evidence="3 4" key="1">
    <citation type="journal article" date="2015" name="Nature">
        <title>rRNA introns, odd ribosomes, and small enigmatic genomes across a large radiation of phyla.</title>
        <authorList>
            <person name="Brown C.T."/>
            <person name="Hug L.A."/>
            <person name="Thomas B.C."/>
            <person name="Sharon I."/>
            <person name="Castelle C.J."/>
            <person name="Singh A."/>
            <person name="Wilkins M.J."/>
            <person name="Williams K.H."/>
            <person name="Banfield J.F."/>
        </authorList>
    </citation>
    <scope>NUCLEOTIDE SEQUENCE [LARGE SCALE GENOMIC DNA]</scope>
</reference>
<comment type="caution">
    <text evidence="3">The sequence shown here is derived from an EMBL/GenBank/DDBJ whole genome shotgun (WGS) entry which is preliminary data.</text>
</comment>
<dbReference type="InterPro" id="IPR017853">
    <property type="entry name" value="GH"/>
</dbReference>
<keyword evidence="2" id="KW-0732">Signal</keyword>
<dbReference type="SUPFAM" id="SSF53955">
    <property type="entry name" value="Lysozyme-like"/>
    <property type="match status" value="1"/>
</dbReference>
<gene>
    <name evidence="3" type="ORF">UX05_C0009G0020</name>
</gene>
<proteinExistence type="predicted"/>
<protein>
    <recommendedName>
        <fullName evidence="5">Transglycosylase SLT domain-containing protein</fullName>
    </recommendedName>
</protein>
<feature type="signal peptide" evidence="2">
    <location>
        <begin position="1"/>
        <end position="20"/>
    </location>
</feature>
<sequence length="1300" mass="137840">MFILLLFISFFLLFPPSTQAIPVACPANYPLCFYDYNKGINTGDCLSRQSTGCLDPVDSPNPGYGDYCCKQQSPPTPAPSCVANGNYCVPANVACDPGDVRGSGGTCLADRTCCRITSPPPSPSGSGGSWGSPAGGIPPAPGSSGSNFTPLQYPCGVTIPNSAFPNEEEFHPLRPYPGSPCDPLIPKIVPEAKDAGDKKYISFTCGKSINAGGSFTFPKAINAAGLPLFPGDAAAEAGRLYKCSIGLYPDVCVVKRTAFDVTLNSSSATFPILGNTQNLLDDATKVNNYVNWYLAGTNPSWLDDIDTGPGNPAASCTGTQVANYVNAVLTALGTSRPSNARLLSPAFNLTSRFSPPLFDAMVTAGAKFNQLDGFAGNTYTLPISGGVIPAYDWYAVRPAAGTGPTWKQVFASAAPGKQVVFTEYGDFRTGGQTPEVPNNPVILADMKNEFNRAAGDNDANGGVKAVVYFNAFGTNPGFMSHLLGDVQAPPNELGGIIGSTPGKAGVNSGIGVDGVGNFGGRVNSNGAAWAVELVFSPGDTQGAIDAVNNSPSSVLTVIRPCAGSSCGFSNPSVYAQFIKDVSAGVRGKQIWFIVGPNEPETESWASPTCGSAASSQFDRFLTYSGPLKKLLPQNALTDLKAAMISGGRSKTDIHDYRVDDANRRLSQFPGGLPPSDNFWRSLFQRISLASLEDTVGEITISLIPNQQPGNTFIQDWFTIVVPDLKGSDPAVKESKIIPDTSGSNAITLTIKPSDSRLYFSGVRLANALSEILSGLSRPKDLLWGPITPDSNEAMQKITQHQGFEDSTPIQIKYGEGNYPNTQITRNTQVRDNLPAPTPLFTQYDQVCDLSEVRVNPGDALVGNTITAHLAYAQKIRYTPEATTPGCMSGDNGVPNQCNGGYAGNDVNCCTNQCNWRDGTRQYPCTAPGRYDCGTYCTTAADLTVPTEARVATFMKTPLVERIYYNLITAPASFLRHLLPGPPIDFPADRQYLRGEKNPAMTIPGAADVSYSGNAVPDPAHPDVPNSAQITAGDKTSGGRIYFPRIGSLFDYFLGAASENKNLQRLLRPLGGAFLSTPPLPLSGDCNTVAAATTSAPACPSGSNLPFPYPCGINSELKTIIQEAGGAYRVPPAIIAGVMSIETRNGVFGIPRDEVSLHNTYGAYTPYFCQPNTCGAMGAMQLLTGYGVQPSCSQAAGINRWAEYACKSGSGNPNPGNLRDSVFAGTKMIKAISGTTSAQNSNWSQATVFQVAERYYGSCSASFNLKSNIEYANSCIPVPPVIAEPDMTYCDYLWYYYSPRR</sequence>
<accession>A0A0G1M3D2</accession>
<feature type="region of interest" description="Disordered" evidence="1">
    <location>
        <begin position="119"/>
        <end position="143"/>
    </location>
</feature>